<feature type="domain" description="Rhamnogalacturonase A/B/Epimerase-like pectate lyase" evidence="1">
    <location>
        <begin position="368"/>
        <end position="424"/>
    </location>
</feature>
<dbReference type="EMBL" id="FOIA01000033">
    <property type="protein sequence ID" value="SET52755.1"/>
    <property type="molecule type" value="Genomic_DNA"/>
</dbReference>
<dbReference type="PANTHER" id="PTHR31339">
    <property type="entry name" value="PECTIN LYASE-RELATED"/>
    <property type="match status" value="1"/>
</dbReference>
<accession>A0A1I0F671</accession>
<proteinExistence type="predicted"/>
<protein>
    <submittedName>
        <fullName evidence="2">Pectate lyase superfamily protein</fullName>
    </submittedName>
</protein>
<gene>
    <name evidence="2" type="ORF">SAMN05216326_13324</name>
</gene>
<keyword evidence="3" id="KW-1185">Reference proteome</keyword>
<evidence type="ECO:0000313" key="3">
    <source>
        <dbReference type="Proteomes" id="UP000199345"/>
    </source>
</evidence>
<dbReference type="SUPFAM" id="SSF51126">
    <property type="entry name" value="Pectin lyase-like"/>
    <property type="match status" value="2"/>
</dbReference>
<evidence type="ECO:0000313" key="2">
    <source>
        <dbReference type="EMBL" id="SET52755.1"/>
    </source>
</evidence>
<dbReference type="Gene3D" id="2.160.20.10">
    <property type="entry name" value="Single-stranded right-handed beta-helix, Pectin lyase-like"/>
    <property type="match status" value="2"/>
</dbReference>
<sequence>MASQFYRIASIFFLSFLIVLLFKTPSQAKVSLPNDSIINIKEDYGARGDGTTDDTQAIQKAINDHIDSPFDVIIFFPRGKYLISSQIKWKNNDGQWGTAITLQGEHKRKTLIKLQNNAPGFEDASNPNAMIFTASELLSGNPTDGGKDWENLGEGNEAFRNFIKDLTIDTGTNNPGAIAIDYLANNGAAIENIVIRSGDRSGKIGLNMKRKWTGPALVKNILIEGFDYGIFLDEECCSVTFENIKLARQKVAGIYNNQNILIIRQLKSFNNVPVIQNFAAQGLVVVIDGKFKGKSTASAIENSGEIYLRNLRATRYRSVIMHNGETLPGKHITEFFSESYHLHSSSKTALKLPVKETPRLPKIPIQQWANVEDYGARGSSDTGKPDYTDDTAAIQAAMDSGKQVIYFPPGRYIISQPIIIAGNVRKVDFLGSWIGFPADFDRSKPVFRIEEGLHDVVQLKNMGPYWQAWENSHLGEVIMIEHDSPKTLILKDGNFQSYQSTPVSGDLFLENVVGGGIWRFNHPQNIWARHFNPEGAVHPKIINNGANLWILGLKIESPTTNILTQGSGKTEVLGAYLIPGALSRAPFLEDWPPAFVNDESSHSLIYATQAYSENQRYPVQIEETIDGETRMLLSDDVIRRDHLGSIIPLYTGYADTSDTDNLNLLNRQRLEKENIHKY</sequence>
<dbReference type="AlphaFoldDB" id="A0A1I0F671"/>
<organism evidence="2 3">
    <name type="scientific">Nitrosomonas marina</name>
    <dbReference type="NCBI Taxonomy" id="917"/>
    <lineage>
        <taxon>Bacteria</taxon>
        <taxon>Pseudomonadati</taxon>
        <taxon>Pseudomonadota</taxon>
        <taxon>Betaproteobacteria</taxon>
        <taxon>Nitrosomonadales</taxon>
        <taxon>Nitrosomonadaceae</taxon>
        <taxon>Nitrosomonas</taxon>
    </lineage>
</organism>
<dbReference type="InterPro" id="IPR012334">
    <property type="entry name" value="Pectin_lyas_fold"/>
</dbReference>
<dbReference type="RefSeq" id="WP_177170398.1">
    <property type="nucleotide sequence ID" value="NZ_FOIA01000033.1"/>
</dbReference>
<dbReference type="GO" id="GO:0016829">
    <property type="term" value="F:lyase activity"/>
    <property type="evidence" value="ECO:0007669"/>
    <property type="project" value="UniProtKB-KW"/>
</dbReference>
<dbReference type="Proteomes" id="UP000199345">
    <property type="component" value="Unassembled WGS sequence"/>
</dbReference>
<dbReference type="InterPro" id="IPR011050">
    <property type="entry name" value="Pectin_lyase_fold/virulence"/>
</dbReference>
<name>A0A1I0F671_9PROT</name>
<reference evidence="3" key="1">
    <citation type="submission" date="2016-10" db="EMBL/GenBank/DDBJ databases">
        <authorList>
            <person name="Varghese N."/>
            <person name="Submissions S."/>
        </authorList>
    </citation>
    <scope>NUCLEOTIDE SEQUENCE [LARGE SCALE GENOMIC DNA]</scope>
    <source>
        <strain evidence="3">Nm71</strain>
    </source>
</reference>
<keyword evidence="2" id="KW-0456">Lyase</keyword>
<dbReference type="InterPro" id="IPR051801">
    <property type="entry name" value="GH28_Enzymes"/>
</dbReference>
<dbReference type="InterPro" id="IPR024535">
    <property type="entry name" value="RHGA/B-epi-like_pectate_lyase"/>
</dbReference>
<feature type="domain" description="Rhamnogalacturonase A/B/Epimerase-like pectate lyase" evidence="1">
    <location>
        <begin position="38"/>
        <end position="271"/>
    </location>
</feature>
<dbReference type="Pfam" id="PF12708">
    <property type="entry name" value="Pect-lyase_RHGA_epim"/>
    <property type="match status" value="2"/>
</dbReference>
<evidence type="ECO:0000259" key="1">
    <source>
        <dbReference type="Pfam" id="PF12708"/>
    </source>
</evidence>